<evidence type="ECO:0000313" key="2">
    <source>
        <dbReference type="EnsemblMetazoa" id="SMAR009438-PA"/>
    </source>
</evidence>
<evidence type="ECO:0000313" key="3">
    <source>
        <dbReference type="Proteomes" id="UP000014500"/>
    </source>
</evidence>
<dbReference type="EMBL" id="JH431901">
    <property type="status" value="NOT_ANNOTATED_CDS"/>
    <property type="molecule type" value="Genomic_DNA"/>
</dbReference>
<organism evidence="2 3">
    <name type="scientific">Strigamia maritima</name>
    <name type="common">European centipede</name>
    <name type="synonym">Geophilus maritimus</name>
    <dbReference type="NCBI Taxonomy" id="126957"/>
    <lineage>
        <taxon>Eukaryota</taxon>
        <taxon>Metazoa</taxon>
        <taxon>Ecdysozoa</taxon>
        <taxon>Arthropoda</taxon>
        <taxon>Myriapoda</taxon>
        <taxon>Chilopoda</taxon>
        <taxon>Pleurostigmophora</taxon>
        <taxon>Geophilomorpha</taxon>
        <taxon>Linotaeniidae</taxon>
        <taxon>Strigamia</taxon>
    </lineage>
</organism>
<accession>T1J707</accession>
<evidence type="ECO:0000256" key="1">
    <source>
        <dbReference type="SAM" id="MobiDB-lite"/>
    </source>
</evidence>
<feature type="compositionally biased region" description="Polar residues" evidence="1">
    <location>
        <begin position="342"/>
        <end position="362"/>
    </location>
</feature>
<feature type="region of interest" description="Disordered" evidence="1">
    <location>
        <begin position="342"/>
        <end position="364"/>
    </location>
</feature>
<reference evidence="2" key="2">
    <citation type="submission" date="2015-02" db="UniProtKB">
        <authorList>
            <consortium name="EnsemblMetazoa"/>
        </authorList>
    </citation>
    <scope>IDENTIFICATION</scope>
</reference>
<dbReference type="AlphaFoldDB" id="T1J707"/>
<dbReference type="Proteomes" id="UP000014500">
    <property type="component" value="Unassembled WGS sequence"/>
</dbReference>
<dbReference type="EnsemblMetazoa" id="SMAR009438-RA">
    <property type="protein sequence ID" value="SMAR009438-PA"/>
    <property type="gene ID" value="SMAR009438"/>
</dbReference>
<proteinExistence type="predicted"/>
<keyword evidence="3" id="KW-1185">Reference proteome</keyword>
<dbReference type="HOGENOM" id="CLU_290420_0_0_1"/>
<dbReference type="PhylomeDB" id="T1J707"/>
<sequence length="1054" mass="123269">MRFIELDRNGTTYFDAVVKLGCGPSFVRNRADAFEQMIKEQGLKFWFRFWLNFTLHHGIKEFYDVNQDIPGLTASLFKGLHYHFVQASNEEAITYCWNTIFASGAPTKRILDEMYQFLEIGFASALGEVFFKWLYAENVGTHCKKKYWTVPNKYLDPEFKPGFLEVFLLCEWGNKFTELLGVTKTDVPWVRKLLQIPLYLFEDRKGMSLYHMEYTRALVVRKCIESWKLKIKNMRSAIQKADCKKLIDEPFAPKKSKKGHRVRFMLSSASDMYIDAAASNSSSRVPSMINLPLKMPKIESERVQNGCSGVIQNIFTDCSVGDDRPTICELPDVIERSSASMTDCSPVTDQSLTDRPSETQTGNEHRVPVMKNLNDARSAVIQNLNMNNETYLNVVLKTGCGPNFIRNRAELFETMIKEQGLEFWFRFWLSFCLHNNVSEFNEFEEEVPGWIMTVCTILHNNFVEGFSSKEALRFCWNVILRNKLLSQILSISPMEYKTPLKTRCAFYRQQFAESTSEFVQITFACALGDIFHKWLNTEYFNNGKKYWSIPDRYRDPDFKPGVLEKFLVDKWGIKLTRFFGVGAEQLPWIRQMLRHDKGILKHMVGPSIDKTNGFDFPMQPPLEDRIDSWKSKVKQMRQEIQAVDETRKDDYVSRKHFKLLQPRSAERCCISHSEILLQSDFCGEKNRERVSPSYTNTSCFKIKDQKRNKKRKSSVYAVLKLGCGPNFVRNRFEAFEQMIKEQGVEFWFRFWLTFCFQHGIKEFDEIDDELPGWSATQLKDIHKNFVQGERPIEYCWNVIFETGSPVRRILDDMYQFVAIEFASALGEVFFKWLVADTLNGQAKEYWAIPEDYLLENFRPGPLEKFMVSQWGKRLVQLLGMSGNEVGWIRMLLSQKQIVDDYDCSLEFNDTAKKIRKKYKYVWKLKLKGMRKAIDNADELRKLHQNRAGTKIIKTVREVKKMSHLIKHSSSTKLPQCSCCGAVSRVKKCQLCVDEKWVIPKYYCGISCQSKDWYEKHKKEHYKYMKQRKRVMLKSNAKLLSVISDDYKFISSIES</sequence>
<evidence type="ECO:0008006" key="4">
    <source>
        <dbReference type="Google" id="ProtNLM"/>
    </source>
</evidence>
<protein>
    <recommendedName>
        <fullName evidence="4">MYND-type domain-containing protein</fullName>
    </recommendedName>
</protein>
<reference evidence="3" key="1">
    <citation type="submission" date="2011-05" db="EMBL/GenBank/DDBJ databases">
        <authorList>
            <person name="Richards S.R."/>
            <person name="Qu J."/>
            <person name="Jiang H."/>
            <person name="Jhangiani S.N."/>
            <person name="Agravi P."/>
            <person name="Goodspeed R."/>
            <person name="Gross S."/>
            <person name="Mandapat C."/>
            <person name="Jackson L."/>
            <person name="Mathew T."/>
            <person name="Pu L."/>
            <person name="Thornton R."/>
            <person name="Saada N."/>
            <person name="Wilczek-Boney K.B."/>
            <person name="Lee S."/>
            <person name="Kovar C."/>
            <person name="Wu Y."/>
            <person name="Scherer S.E."/>
            <person name="Worley K.C."/>
            <person name="Muzny D.M."/>
            <person name="Gibbs R."/>
        </authorList>
    </citation>
    <scope>NUCLEOTIDE SEQUENCE</scope>
    <source>
        <strain evidence="3">Brora</strain>
    </source>
</reference>
<name>T1J707_STRMM</name>